<keyword evidence="10" id="KW-1185">Reference proteome</keyword>
<dbReference type="Pfam" id="PF00698">
    <property type="entry name" value="Acyl_transf_1"/>
    <property type="match status" value="1"/>
</dbReference>
<dbReference type="EC" id="2.3.1.39" evidence="1 6"/>
<protein>
    <recommendedName>
        <fullName evidence="2 6">Malonyl CoA-acyl carrier protein transacylase</fullName>
        <ecNumber evidence="1 6">2.3.1.39</ecNumber>
    </recommendedName>
</protein>
<dbReference type="RefSeq" id="WP_148897753.1">
    <property type="nucleotide sequence ID" value="NZ_VNHY01000001.1"/>
</dbReference>
<dbReference type="InterPro" id="IPR004410">
    <property type="entry name" value="Malonyl_CoA-ACP_transAc_FabD"/>
</dbReference>
<dbReference type="Gene3D" id="3.40.366.10">
    <property type="entry name" value="Malonyl-Coenzyme A Acyl Carrier Protein, domain 2"/>
    <property type="match status" value="1"/>
</dbReference>
<name>A0A5D3YR95_9BACT</name>
<dbReference type="Gene3D" id="3.30.70.250">
    <property type="entry name" value="Malonyl-CoA ACP transacylase, ACP-binding"/>
    <property type="match status" value="1"/>
</dbReference>
<reference evidence="9 10" key="1">
    <citation type="submission" date="2019-07" db="EMBL/GenBank/DDBJ databases">
        <title>Genomic Encyclopedia of Archaeal and Bacterial Type Strains, Phase II (KMG-II): from individual species to whole genera.</title>
        <authorList>
            <person name="Goeker M."/>
        </authorList>
    </citation>
    <scope>NUCLEOTIDE SEQUENCE [LARGE SCALE GENOMIC DNA]</scope>
    <source>
        <strain evidence="9 10">DSM 21935</strain>
    </source>
</reference>
<dbReference type="FunFam" id="3.30.70.250:FF:000001">
    <property type="entry name" value="Malonyl CoA-acyl carrier protein transacylase"/>
    <property type="match status" value="1"/>
</dbReference>
<accession>A0A5D3YR95</accession>
<evidence type="ECO:0000256" key="7">
    <source>
        <dbReference type="PIRSR" id="PIRSR000446-1"/>
    </source>
</evidence>
<dbReference type="InterPro" id="IPR016036">
    <property type="entry name" value="Malonyl_transacylase_ACP-bd"/>
</dbReference>
<evidence type="ECO:0000256" key="5">
    <source>
        <dbReference type="ARBA" id="ARBA00048462"/>
    </source>
</evidence>
<dbReference type="GO" id="GO:0005829">
    <property type="term" value="C:cytosol"/>
    <property type="evidence" value="ECO:0007669"/>
    <property type="project" value="TreeGrafter"/>
</dbReference>
<evidence type="ECO:0000256" key="3">
    <source>
        <dbReference type="ARBA" id="ARBA00022679"/>
    </source>
</evidence>
<evidence type="ECO:0000256" key="4">
    <source>
        <dbReference type="ARBA" id="ARBA00023315"/>
    </source>
</evidence>
<evidence type="ECO:0000256" key="2">
    <source>
        <dbReference type="ARBA" id="ARBA00018953"/>
    </source>
</evidence>
<dbReference type="SUPFAM" id="SSF52151">
    <property type="entry name" value="FabD/lysophospholipase-like"/>
    <property type="match status" value="1"/>
</dbReference>
<feature type="active site" evidence="7">
    <location>
        <position position="87"/>
    </location>
</feature>
<dbReference type="AlphaFoldDB" id="A0A5D3YR95"/>
<comment type="similarity">
    <text evidence="6">Belongs to the fabD family.</text>
</comment>
<keyword evidence="3 6" id="KW-0808">Transferase</keyword>
<dbReference type="InterPro" id="IPR001227">
    <property type="entry name" value="Ac_transferase_dom_sf"/>
</dbReference>
<dbReference type="PANTHER" id="PTHR42681">
    <property type="entry name" value="MALONYL-COA-ACYL CARRIER PROTEIN TRANSACYLASE, MITOCHONDRIAL"/>
    <property type="match status" value="1"/>
</dbReference>
<gene>
    <name evidence="9" type="ORF">LX73_0366</name>
</gene>
<evidence type="ECO:0000259" key="8">
    <source>
        <dbReference type="SMART" id="SM00827"/>
    </source>
</evidence>
<sequence>MSTAYLFPGQGAQFVGMGESHYQENEVFASLVDRANEILGFDLKQIMFEGPEEKLKQTEFTQPAIFLHSVARFQMLDAHPDMVAGHSLGEFSALVACGAISFEDALQIVRRRGELMQQAGEENPGTMAAVIGMDDEVVEEKCREATEAIGEEVIAANYNCPGQIVISGNIEAVKKAVSLLKDEGCRLAKMLPVSGAFHSSLMQSAYDGLEESLGSLDIAEPDCPIYSNYTARPTEDPEEIRSNVLNQLLNPVRWTQTLQIMHQHGAESFVEVGPGKVLQGLVKRTLDNVEINGYQ</sequence>
<dbReference type="NCBIfam" id="TIGR00128">
    <property type="entry name" value="fabD"/>
    <property type="match status" value="1"/>
</dbReference>
<feature type="domain" description="Malonyl-CoA:ACP transacylase (MAT)" evidence="8">
    <location>
        <begin position="6"/>
        <end position="295"/>
    </location>
</feature>
<evidence type="ECO:0000256" key="1">
    <source>
        <dbReference type="ARBA" id="ARBA00013258"/>
    </source>
</evidence>
<dbReference type="PIRSF" id="PIRSF000446">
    <property type="entry name" value="Mct"/>
    <property type="match status" value="1"/>
</dbReference>
<dbReference type="InterPro" id="IPR024925">
    <property type="entry name" value="Malonyl_CoA-ACP_transAc"/>
</dbReference>
<dbReference type="EMBL" id="VNHY01000001">
    <property type="protein sequence ID" value="TYP95071.1"/>
    <property type="molecule type" value="Genomic_DNA"/>
</dbReference>
<dbReference type="GO" id="GO:0006633">
    <property type="term" value="P:fatty acid biosynthetic process"/>
    <property type="evidence" value="ECO:0007669"/>
    <property type="project" value="TreeGrafter"/>
</dbReference>
<dbReference type="InterPro" id="IPR016035">
    <property type="entry name" value="Acyl_Trfase/lysoPLipase"/>
</dbReference>
<dbReference type="InterPro" id="IPR050858">
    <property type="entry name" value="Mal-CoA-ACP_Trans/PKS_FabD"/>
</dbReference>
<keyword evidence="4 6" id="KW-0012">Acyltransferase</keyword>
<feature type="active site" evidence="7">
    <location>
        <position position="198"/>
    </location>
</feature>
<dbReference type="SMART" id="SM00827">
    <property type="entry name" value="PKS_AT"/>
    <property type="match status" value="1"/>
</dbReference>
<evidence type="ECO:0000313" key="9">
    <source>
        <dbReference type="EMBL" id="TYP95071.1"/>
    </source>
</evidence>
<dbReference type="InterPro" id="IPR014043">
    <property type="entry name" value="Acyl_transferase_dom"/>
</dbReference>
<comment type="catalytic activity">
    <reaction evidence="5 6">
        <text>holo-[ACP] + malonyl-CoA = malonyl-[ACP] + CoA</text>
        <dbReference type="Rhea" id="RHEA:41792"/>
        <dbReference type="Rhea" id="RHEA-COMP:9623"/>
        <dbReference type="Rhea" id="RHEA-COMP:9685"/>
        <dbReference type="ChEBI" id="CHEBI:57287"/>
        <dbReference type="ChEBI" id="CHEBI:57384"/>
        <dbReference type="ChEBI" id="CHEBI:64479"/>
        <dbReference type="ChEBI" id="CHEBI:78449"/>
        <dbReference type="EC" id="2.3.1.39"/>
    </reaction>
</comment>
<evidence type="ECO:0000256" key="6">
    <source>
        <dbReference type="PIRNR" id="PIRNR000446"/>
    </source>
</evidence>
<dbReference type="OrthoDB" id="9805460at2"/>
<dbReference type="PANTHER" id="PTHR42681:SF1">
    <property type="entry name" value="MALONYL-COA-ACYL CARRIER PROTEIN TRANSACYLASE, MITOCHONDRIAL"/>
    <property type="match status" value="1"/>
</dbReference>
<dbReference type="SUPFAM" id="SSF55048">
    <property type="entry name" value="Probable ACP-binding domain of malonyl-CoA ACP transacylase"/>
    <property type="match status" value="1"/>
</dbReference>
<proteinExistence type="inferred from homology"/>
<evidence type="ECO:0000313" key="10">
    <source>
        <dbReference type="Proteomes" id="UP000324595"/>
    </source>
</evidence>
<dbReference type="GO" id="GO:0004314">
    <property type="term" value="F:[acyl-carrier-protein] S-malonyltransferase activity"/>
    <property type="evidence" value="ECO:0007669"/>
    <property type="project" value="UniProtKB-EC"/>
</dbReference>
<organism evidence="9 10">
    <name type="scientific">Fodinibius salinus</name>
    <dbReference type="NCBI Taxonomy" id="860790"/>
    <lineage>
        <taxon>Bacteria</taxon>
        <taxon>Pseudomonadati</taxon>
        <taxon>Balneolota</taxon>
        <taxon>Balneolia</taxon>
        <taxon>Balneolales</taxon>
        <taxon>Balneolaceae</taxon>
        <taxon>Fodinibius</taxon>
    </lineage>
</organism>
<dbReference type="Proteomes" id="UP000324595">
    <property type="component" value="Unassembled WGS sequence"/>
</dbReference>
<comment type="caution">
    <text evidence="9">The sequence shown here is derived from an EMBL/GenBank/DDBJ whole genome shotgun (WGS) entry which is preliminary data.</text>
</comment>